<reference evidence="2" key="1">
    <citation type="submission" date="2020-05" db="EMBL/GenBank/DDBJ databases">
        <title>WGS assembly of Panicum virgatum.</title>
        <authorList>
            <person name="Lovell J.T."/>
            <person name="Jenkins J."/>
            <person name="Shu S."/>
            <person name="Juenger T.E."/>
            <person name="Schmutz J."/>
        </authorList>
    </citation>
    <scope>NUCLEOTIDE SEQUENCE</scope>
    <source>
        <strain evidence="2">AP13</strain>
    </source>
</reference>
<keyword evidence="3" id="KW-1185">Reference proteome</keyword>
<evidence type="ECO:0000256" key="1">
    <source>
        <dbReference type="SAM" id="MobiDB-lite"/>
    </source>
</evidence>
<evidence type="ECO:0000313" key="2">
    <source>
        <dbReference type="EMBL" id="KAG2629940.1"/>
    </source>
</evidence>
<dbReference type="EMBL" id="CM029041">
    <property type="protein sequence ID" value="KAG2629940.1"/>
    <property type="molecule type" value="Genomic_DNA"/>
</dbReference>
<dbReference type="AlphaFoldDB" id="A0A8T0V3Y7"/>
<organism evidence="2 3">
    <name type="scientific">Panicum virgatum</name>
    <name type="common">Blackwell switchgrass</name>
    <dbReference type="NCBI Taxonomy" id="38727"/>
    <lineage>
        <taxon>Eukaryota</taxon>
        <taxon>Viridiplantae</taxon>
        <taxon>Streptophyta</taxon>
        <taxon>Embryophyta</taxon>
        <taxon>Tracheophyta</taxon>
        <taxon>Spermatophyta</taxon>
        <taxon>Magnoliopsida</taxon>
        <taxon>Liliopsida</taxon>
        <taxon>Poales</taxon>
        <taxon>Poaceae</taxon>
        <taxon>PACMAD clade</taxon>
        <taxon>Panicoideae</taxon>
        <taxon>Panicodae</taxon>
        <taxon>Paniceae</taxon>
        <taxon>Panicinae</taxon>
        <taxon>Panicum</taxon>
        <taxon>Panicum sect. Hiantes</taxon>
    </lineage>
</organism>
<proteinExistence type="predicted"/>
<feature type="region of interest" description="Disordered" evidence="1">
    <location>
        <begin position="64"/>
        <end position="96"/>
    </location>
</feature>
<accession>A0A8T0V3Y7</accession>
<evidence type="ECO:0000313" key="3">
    <source>
        <dbReference type="Proteomes" id="UP000823388"/>
    </source>
</evidence>
<sequence length="146" mass="15850">MHSSLAQWFRPDPLCCRQHEPKPSYGGSSSSSSSTMKLSDVAHLEPVIEVSLQRLIPLSEYNKHRSNAVEGDNKPATSEGRAPLLPARRLRGPGSGGRELCDGASEVMIDGAEQGGAHNNISLEQLDEFMPPKAIDCLGLVWFLLI</sequence>
<protein>
    <submittedName>
        <fullName evidence="2">Uncharacterized protein</fullName>
    </submittedName>
</protein>
<name>A0A8T0V3Y7_PANVG</name>
<dbReference type="Pfam" id="PF08224">
    <property type="entry name" value="DUF1719"/>
    <property type="match status" value="1"/>
</dbReference>
<gene>
    <name evidence="2" type="ORF">PVAP13_3KG511601</name>
</gene>
<dbReference type="Proteomes" id="UP000823388">
    <property type="component" value="Chromosome 3K"/>
</dbReference>
<comment type="caution">
    <text evidence="2">The sequence shown here is derived from an EMBL/GenBank/DDBJ whole genome shotgun (WGS) entry which is preliminary data.</text>
</comment>
<dbReference type="InterPro" id="IPR013181">
    <property type="entry name" value="DUF1719"/>
</dbReference>